<dbReference type="GO" id="GO:0005524">
    <property type="term" value="F:ATP binding"/>
    <property type="evidence" value="ECO:0007669"/>
    <property type="project" value="InterPro"/>
</dbReference>
<gene>
    <name evidence="2" type="ORF">TPL01_10580</name>
</gene>
<dbReference type="Proteomes" id="UP000321337">
    <property type="component" value="Unassembled WGS sequence"/>
</dbReference>
<dbReference type="Pfam" id="PF02655">
    <property type="entry name" value="ATP-grasp_3"/>
    <property type="match status" value="1"/>
</dbReference>
<comment type="caution">
    <text evidence="2">The sequence shown here is derived from an EMBL/GenBank/DDBJ whole genome shotgun (WGS) entry which is preliminary data.</text>
</comment>
<dbReference type="SUPFAM" id="SSF56059">
    <property type="entry name" value="Glutathione synthetase ATP-binding domain-like"/>
    <property type="match status" value="1"/>
</dbReference>
<dbReference type="AlphaFoldDB" id="A0A512L606"/>
<proteinExistence type="predicted"/>
<dbReference type="GO" id="GO:0046872">
    <property type="term" value="F:metal ion binding"/>
    <property type="evidence" value="ECO:0007669"/>
    <property type="project" value="InterPro"/>
</dbReference>
<evidence type="ECO:0000313" key="3">
    <source>
        <dbReference type="Proteomes" id="UP000321337"/>
    </source>
</evidence>
<dbReference type="InterPro" id="IPR016677">
    <property type="entry name" value="UCP016817_carboligase"/>
</dbReference>
<feature type="domain" description="ATP-grasp fold PylC-type" evidence="1">
    <location>
        <begin position="116"/>
        <end position="267"/>
    </location>
</feature>
<reference evidence="2 3" key="1">
    <citation type="submission" date="2019-07" db="EMBL/GenBank/DDBJ databases">
        <title>Whole genome shotgun sequence of Thiobacillus plumbophilus NBRC 107929.</title>
        <authorList>
            <person name="Hosoyama A."/>
            <person name="Uohara A."/>
            <person name="Ohji S."/>
            <person name="Ichikawa N."/>
        </authorList>
    </citation>
    <scope>NUCLEOTIDE SEQUENCE [LARGE SCALE GENOMIC DNA]</scope>
    <source>
        <strain evidence="2 3">NBRC 107929</strain>
    </source>
</reference>
<name>A0A512L606_9PROT</name>
<evidence type="ECO:0000259" key="1">
    <source>
        <dbReference type="Pfam" id="PF02655"/>
    </source>
</evidence>
<dbReference type="RefSeq" id="WP_147071503.1">
    <property type="nucleotide sequence ID" value="NZ_AP021884.1"/>
</dbReference>
<dbReference type="OrthoDB" id="5572734at2"/>
<protein>
    <recommendedName>
        <fullName evidence="1">ATP-grasp fold PylC-type domain-containing protein</fullName>
    </recommendedName>
</protein>
<dbReference type="Gene3D" id="3.30.470.20">
    <property type="entry name" value="ATP-grasp fold, B domain"/>
    <property type="match status" value="1"/>
</dbReference>
<evidence type="ECO:0000313" key="2">
    <source>
        <dbReference type="EMBL" id="GEP29920.1"/>
    </source>
</evidence>
<dbReference type="EMBL" id="BKAD01000009">
    <property type="protein sequence ID" value="GEP29920.1"/>
    <property type="molecule type" value="Genomic_DNA"/>
</dbReference>
<keyword evidence="3" id="KW-1185">Reference proteome</keyword>
<accession>A0A512L606</accession>
<dbReference type="PIRSF" id="PIRSF016817">
    <property type="entry name" value="UCP016817_carboligase"/>
    <property type="match status" value="1"/>
</dbReference>
<organism evidence="2 3">
    <name type="scientific">Sulfuriferula plumbiphila</name>
    <dbReference type="NCBI Taxonomy" id="171865"/>
    <lineage>
        <taxon>Bacteria</taxon>
        <taxon>Pseudomonadati</taxon>
        <taxon>Pseudomonadota</taxon>
        <taxon>Betaproteobacteria</taxon>
        <taxon>Nitrosomonadales</taxon>
        <taxon>Sulfuricellaceae</taxon>
        <taxon>Sulfuriferula</taxon>
    </lineage>
</organism>
<dbReference type="InterPro" id="IPR003806">
    <property type="entry name" value="ATP-grasp_PylC-type"/>
</dbReference>
<sequence length="390" mass="41835">MPDKAFLIVSLSGRILAQAAARSGRRAVGVDAFADRDTCSLAREWARVPLDPDWNVQPAAMLAAAEAICPKDRCLGLVYGSGFEARPDLLRRLAESRPLLGNTPAVLETVANPTRFFALLDQLGIPHPQVRAQRPTPHVGWLSKKAGASGGTHVRSASTQTGDEAGRYFQRAVSGENWSLLFLANGHGVCPVGFNRALLTPPQAPGPWSYAGAIRQVQAPALIGEAVVDAARALTCNLGLKGLNGLDFIITDTGWTLLELNPRPTATLELWDVPPVPPLFDLHMQACLGRLPVGLPQPEGAMAVAVTYAETTMCVPASFPWPNWSADLPQVGCVMQMGEPVCTVHAEGADVTEVEQQALERRQTILDRLAVFRPGDNDHPPRHETQAAVA</sequence>